<name>A0A7J0BHR7_9BACT</name>
<dbReference type="CDD" id="cd08414">
    <property type="entry name" value="PBP2_LTTR_aromatics_like"/>
    <property type="match status" value="1"/>
</dbReference>
<dbReference type="InterPro" id="IPR036388">
    <property type="entry name" value="WH-like_DNA-bd_sf"/>
</dbReference>
<dbReference type="InterPro" id="IPR000847">
    <property type="entry name" value="LysR_HTH_N"/>
</dbReference>
<comment type="similarity">
    <text evidence="1">Belongs to the LysR transcriptional regulatory family.</text>
</comment>
<dbReference type="PANTHER" id="PTHR30346:SF17">
    <property type="entry name" value="LYSR FAMILY TRANSCRIPTIONAL REGULATOR"/>
    <property type="match status" value="1"/>
</dbReference>
<evidence type="ECO:0000256" key="4">
    <source>
        <dbReference type="ARBA" id="ARBA00023163"/>
    </source>
</evidence>
<evidence type="ECO:0000256" key="2">
    <source>
        <dbReference type="ARBA" id="ARBA00023015"/>
    </source>
</evidence>
<dbReference type="PRINTS" id="PR00039">
    <property type="entry name" value="HTHLYSR"/>
</dbReference>
<dbReference type="InterPro" id="IPR005119">
    <property type="entry name" value="LysR_subst-bd"/>
</dbReference>
<dbReference type="EMBL" id="BLVO01000013">
    <property type="protein sequence ID" value="GFM33108.1"/>
    <property type="molecule type" value="Genomic_DNA"/>
</dbReference>
<dbReference type="InterPro" id="IPR036390">
    <property type="entry name" value="WH_DNA-bd_sf"/>
</dbReference>
<dbReference type="AlphaFoldDB" id="A0A7J0BHR7"/>
<evidence type="ECO:0000256" key="1">
    <source>
        <dbReference type="ARBA" id="ARBA00009437"/>
    </source>
</evidence>
<dbReference type="SUPFAM" id="SSF46785">
    <property type="entry name" value="Winged helix' DNA-binding domain"/>
    <property type="match status" value="1"/>
</dbReference>
<gene>
    <name evidence="6" type="ORF">DSM101010T_14730</name>
</gene>
<dbReference type="GO" id="GO:0003700">
    <property type="term" value="F:DNA-binding transcription factor activity"/>
    <property type="evidence" value="ECO:0007669"/>
    <property type="project" value="InterPro"/>
</dbReference>
<comment type="caution">
    <text evidence="6">The sequence shown here is derived from an EMBL/GenBank/DDBJ whole genome shotgun (WGS) entry which is preliminary data.</text>
</comment>
<dbReference type="SUPFAM" id="SSF53850">
    <property type="entry name" value="Periplasmic binding protein-like II"/>
    <property type="match status" value="1"/>
</dbReference>
<evidence type="ECO:0000313" key="6">
    <source>
        <dbReference type="EMBL" id="GFM33108.1"/>
    </source>
</evidence>
<keyword evidence="3" id="KW-0238">DNA-binding</keyword>
<dbReference type="Pfam" id="PF03466">
    <property type="entry name" value="LysR_substrate"/>
    <property type="match status" value="1"/>
</dbReference>
<proteinExistence type="inferred from homology"/>
<keyword evidence="7" id="KW-1185">Reference proteome</keyword>
<keyword evidence="2" id="KW-0805">Transcription regulation</keyword>
<protein>
    <submittedName>
        <fullName evidence="6">LysR family transcriptional regulator</fullName>
    </submittedName>
</protein>
<reference evidence="6 7" key="1">
    <citation type="submission" date="2020-05" db="EMBL/GenBank/DDBJ databases">
        <title>Draft genome sequence of Desulfovibrio sp. strain HN2T.</title>
        <authorList>
            <person name="Ueno A."/>
            <person name="Tamazawa S."/>
            <person name="Tamamura S."/>
            <person name="Murakami T."/>
            <person name="Kiyama T."/>
            <person name="Inomata H."/>
            <person name="Amano Y."/>
            <person name="Miyakawa K."/>
            <person name="Tamaki H."/>
            <person name="Naganuma T."/>
            <person name="Kaneko K."/>
        </authorList>
    </citation>
    <scope>NUCLEOTIDE SEQUENCE [LARGE SCALE GENOMIC DNA]</scope>
    <source>
        <strain evidence="6 7">HN2</strain>
    </source>
</reference>
<dbReference type="GO" id="GO:0003677">
    <property type="term" value="F:DNA binding"/>
    <property type="evidence" value="ECO:0007669"/>
    <property type="project" value="UniProtKB-KW"/>
</dbReference>
<evidence type="ECO:0000313" key="7">
    <source>
        <dbReference type="Proteomes" id="UP000503840"/>
    </source>
</evidence>
<feature type="domain" description="HTH lysR-type" evidence="5">
    <location>
        <begin position="1"/>
        <end position="58"/>
    </location>
</feature>
<evidence type="ECO:0000259" key="5">
    <source>
        <dbReference type="PROSITE" id="PS50931"/>
    </source>
</evidence>
<dbReference type="Gene3D" id="1.10.10.10">
    <property type="entry name" value="Winged helix-like DNA-binding domain superfamily/Winged helix DNA-binding domain"/>
    <property type="match status" value="1"/>
</dbReference>
<dbReference type="PANTHER" id="PTHR30346">
    <property type="entry name" value="TRANSCRIPTIONAL DUAL REGULATOR HCAR-RELATED"/>
    <property type="match status" value="1"/>
</dbReference>
<accession>A0A7J0BHR7</accession>
<dbReference type="Pfam" id="PF00126">
    <property type="entry name" value="HTH_1"/>
    <property type="match status" value="1"/>
</dbReference>
<dbReference type="Gene3D" id="3.40.190.10">
    <property type="entry name" value="Periplasmic binding protein-like II"/>
    <property type="match status" value="2"/>
</dbReference>
<dbReference type="RefSeq" id="WP_174404794.1">
    <property type="nucleotide sequence ID" value="NZ_BLVO01000013.1"/>
</dbReference>
<evidence type="ECO:0000256" key="3">
    <source>
        <dbReference type="ARBA" id="ARBA00023125"/>
    </source>
</evidence>
<dbReference type="PROSITE" id="PS50931">
    <property type="entry name" value="HTH_LYSR"/>
    <property type="match status" value="1"/>
</dbReference>
<organism evidence="6 7">
    <name type="scientific">Desulfovibrio subterraneus</name>
    <dbReference type="NCBI Taxonomy" id="2718620"/>
    <lineage>
        <taxon>Bacteria</taxon>
        <taxon>Pseudomonadati</taxon>
        <taxon>Thermodesulfobacteriota</taxon>
        <taxon>Desulfovibrionia</taxon>
        <taxon>Desulfovibrionales</taxon>
        <taxon>Desulfovibrionaceae</taxon>
        <taxon>Desulfovibrio</taxon>
    </lineage>
</organism>
<dbReference type="GO" id="GO:0032993">
    <property type="term" value="C:protein-DNA complex"/>
    <property type="evidence" value="ECO:0007669"/>
    <property type="project" value="TreeGrafter"/>
</dbReference>
<sequence>MELRLMEQFVAVAETLHFGRAAERLHMSQPPLSMAMQRLEGELGVALLERNRRGVRLTAAGEVFLAEVRQVLAGAQRAMTLTRRTARGEAGMLRLGCMGPAVAAGLPALVHGFRQQHPDVRILLEEQVSVRQLAMLRDGALDLAVVRLHGELPAGMQVRLLFRDEYVAAVPQSHPSAAKEMVRMEDMRDDSLILYPRSMGAELYDAVIAACHGAGFSPRIEQEVATKSTTLALVAAGLGVAFVPASLARAGYAGVSFVPLQSALPVVEMYGAWLAGCTNPVVERFMEYALHSAQPCI</sequence>
<dbReference type="Proteomes" id="UP000503840">
    <property type="component" value="Unassembled WGS sequence"/>
</dbReference>
<dbReference type="FunFam" id="1.10.10.10:FF:000001">
    <property type="entry name" value="LysR family transcriptional regulator"/>
    <property type="match status" value="1"/>
</dbReference>
<keyword evidence="4" id="KW-0804">Transcription</keyword>